<dbReference type="SUPFAM" id="SSF52540">
    <property type="entry name" value="P-loop containing nucleoside triphosphate hydrolases"/>
    <property type="match status" value="1"/>
</dbReference>
<dbReference type="Pfam" id="PF01580">
    <property type="entry name" value="FtsK_SpoIIIE"/>
    <property type="match status" value="1"/>
</dbReference>
<dbReference type="InterPro" id="IPR000253">
    <property type="entry name" value="FHA_dom"/>
</dbReference>
<evidence type="ECO:0000259" key="5">
    <source>
        <dbReference type="PROSITE" id="PS50901"/>
    </source>
</evidence>
<dbReference type="InterPro" id="IPR002543">
    <property type="entry name" value="FtsK_dom"/>
</dbReference>
<evidence type="ECO:0000313" key="6">
    <source>
        <dbReference type="EMBL" id="SFB79715.1"/>
    </source>
</evidence>
<dbReference type="InterPro" id="IPR008984">
    <property type="entry name" value="SMAD_FHA_dom_sf"/>
</dbReference>
<feature type="compositionally biased region" description="Low complexity" evidence="3">
    <location>
        <begin position="250"/>
        <end position="264"/>
    </location>
</feature>
<evidence type="ECO:0000313" key="7">
    <source>
        <dbReference type="Proteomes" id="UP000199207"/>
    </source>
</evidence>
<sequence length="989" mass="97406">MQIWLTVLGPQGGAGTDVTVTAAAGTPLAEVLGELAAAAAPGGGAPGPVYCGSRRLDPAGVLLGRPPLVDGAVLAFQRPVEPAGPHQAPARLLVVSGPDAGGVHLLHGGEIRIGRSSRADVPLDDPDVSRLHCEITVAADGSMSVRDLGSTNGTALVAAPWTGGGVAAARPVSGEPVPLPPGGELRIGESVLRIAAGTAPPQAPPPPSSQAPPPPPSSSSSSSKAPAPAPVPRPGRSAPPAARRRGGLAGLARRLGAPRPEGSPAGPPPLPPDIPPAAGPAGPELPALLLTALGLAPGAAEAPPVGGGLWATEAAAPQGLTVRLGTAQQIGGALVPVSVSLATAGALGLAGPRHRLLGLARSVLAQLAALHPPSALEIVALARGRAADWAWLGWLPHTRPLGGQDCHRLLAFDREQATARIAELTGRPAAARGTRRTVVLVDGDPGGADLRAAVERLAEEGPAAGVHPICLAEAPAATATSPVADTLAAARDASPVFGRCGAMAVLAGEVATTVRLLPPPRGTAGPAGAAPGPAGRSPAPLEDSATHRTDPTAAAVATTGGTAAWPGLRPATGAHRGGDGTSGLAARDPGRHAGSAAGPAAAPHRAAGPAPGARPPGGGAGTVDAVSAAWAERFARALAPLREESGDGTNGAAAAPLPDSARLLDLLELPRVTPAALGKRWRATGGGLPLLLGAGPAGPVVLDLAAEPGPLRIEGGPGSGKTELLCALAASLTAARSPRRLSLLLVDGPAGGLAPCAELPHVTEHVATTDPVRMRAFAESLREELKRRAAERPARVVTQRRAGEPAGAADPPGPAGPPAGQPPALVVLVDDLEALLSPALGAPGRPAAGSVVRSLDAVAREGGPLGVHLITASGRSPGGGASVTETPAGMAVAATASVSLAGRPPGRAELRTARLPAPVLFQAGRVTGRIPRTATLRPTVIPLDWRRAGDPPARRPVRELGNGPTDVALLASAAARAGETDQAAAASLV</sequence>
<feature type="compositionally biased region" description="Pro residues" evidence="3">
    <location>
        <begin position="201"/>
        <end position="217"/>
    </location>
</feature>
<dbReference type="AlphaFoldDB" id="A0A1I1DXQ5"/>
<feature type="domain" description="FtsK" evidence="5">
    <location>
        <begin position="697"/>
        <end position="909"/>
    </location>
</feature>
<feature type="region of interest" description="Disordered" evidence="3">
    <location>
        <begin position="197"/>
        <end position="282"/>
    </location>
</feature>
<dbReference type="Gene3D" id="3.40.50.300">
    <property type="entry name" value="P-loop containing nucleotide triphosphate hydrolases"/>
    <property type="match status" value="2"/>
</dbReference>
<keyword evidence="2" id="KW-0547">Nucleotide-binding</keyword>
<keyword evidence="7" id="KW-1185">Reference proteome</keyword>
<feature type="region of interest" description="Disordered" evidence="3">
    <location>
        <begin position="789"/>
        <end position="823"/>
    </location>
</feature>
<dbReference type="Pfam" id="PF00498">
    <property type="entry name" value="FHA"/>
    <property type="match status" value="1"/>
</dbReference>
<accession>A0A1I1DXQ5</accession>
<feature type="compositionally biased region" description="Pro residues" evidence="3">
    <location>
        <begin position="265"/>
        <end position="278"/>
    </location>
</feature>
<dbReference type="EMBL" id="FOLM01000001">
    <property type="protein sequence ID" value="SFB79715.1"/>
    <property type="molecule type" value="Genomic_DNA"/>
</dbReference>
<evidence type="ECO:0000259" key="4">
    <source>
        <dbReference type="PROSITE" id="PS50006"/>
    </source>
</evidence>
<keyword evidence="1" id="KW-0597">Phosphoprotein</keyword>
<dbReference type="OrthoDB" id="9807790at2"/>
<feature type="compositionally biased region" description="Low complexity" evidence="3">
    <location>
        <begin position="522"/>
        <end position="540"/>
    </location>
</feature>
<dbReference type="Proteomes" id="UP000199207">
    <property type="component" value="Unassembled WGS sequence"/>
</dbReference>
<reference evidence="6 7" key="1">
    <citation type="submission" date="2016-10" db="EMBL/GenBank/DDBJ databases">
        <authorList>
            <person name="de Groot N.N."/>
        </authorList>
    </citation>
    <scope>NUCLEOTIDE SEQUENCE [LARGE SCALE GENOMIC DNA]</scope>
    <source>
        <strain evidence="6 7">CGMCC 4.5739</strain>
    </source>
</reference>
<dbReference type="SMART" id="SM00240">
    <property type="entry name" value="FHA"/>
    <property type="match status" value="1"/>
</dbReference>
<organism evidence="6 7">
    <name type="scientific">Streptomyces aidingensis</name>
    <dbReference type="NCBI Taxonomy" id="910347"/>
    <lineage>
        <taxon>Bacteria</taxon>
        <taxon>Bacillati</taxon>
        <taxon>Actinomycetota</taxon>
        <taxon>Actinomycetes</taxon>
        <taxon>Kitasatosporales</taxon>
        <taxon>Streptomycetaceae</taxon>
        <taxon>Streptomyces</taxon>
    </lineage>
</organism>
<dbReference type="InterPro" id="IPR003593">
    <property type="entry name" value="AAA+_ATPase"/>
</dbReference>
<gene>
    <name evidence="6" type="ORF">SAMN05421773_10127</name>
</gene>
<feature type="domain" description="FHA" evidence="4">
    <location>
        <begin position="111"/>
        <end position="156"/>
    </location>
</feature>
<dbReference type="STRING" id="910347.SAMN05421773_10127"/>
<dbReference type="GO" id="GO:0003677">
    <property type="term" value="F:DNA binding"/>
    <property type="evidence" value="ECO:0007669"/>
    <property type="project" value="InterPro"/>
</dbReference>
<feature type="region of interest" description="Disordered" evidence="3">
    <location>
        <begin position="517"/>
        <end position="623"/>
    </location>
</feature>
<name>A0A1I1DXQ5_9ACTN</name>
<proteinExistence type="predicted"/>
<feature type="compositionally biased region" description="Pro residues" evidence="3">
    <location>
        <begin position="811"/>
        <end position="821"/>
    </location>
</feature>
<dbReference type="PANTHER" id="PTHR23308">
    <property type="entry name" value="NUCLEAR INHIBITOR OF PROTEIN PHOSPHATASE-1"/>
    <property type="match status" value="1"/>
</dbReference>
<feature type="compositionally biased region" description="Low complexity" evidence="3">
    <location>
        <begin position="592"/>
        <end position="611"/>
    </location>
</feature>
<evidence type="ECO:0000256" key="3">
    <source>
        <dbReference type="SAM" id="MobiDB-lite"/>
    </source>
</evidence>
<dbReference type="CDD" id="cd00060">
    <property type="entry name" value="FHA"/>
    <property type="match status" value="1"/>
</dbReference>
<dbReference type="SMART" id="SM00382">
    <property type="entry name" value="AAA"/>
    <property type="match status" value="1"/>
</dbReference>
<dbReference type="SUPFAM" id="SSF49879">
    <property type="entry name" value="SMAD/FHA domain"/>
    <property type="match status" value="1"/>
</dbReference>
<feature type="compositionally biased region" description="Low complexity" evidence="3">
    <location>
        <begin position="552"/>
        <end position="564"/>
    </location>
</feature>
<dbReference type="RefSeq" id="WP_093836523.1">
    <property type="nucleotide sequence ID" value="NZ_FOLM01000001.1"/>
</dbReference>
<dbReference type="PROSITE" id="PS50006">
    <property type="entry name" value="FHA_DOMAIN"/>
    <property type="match status" value="1"/>
</dbReference>
<evidence type="ECO:0000256" key="1">
    <source>
        <dbReference type="ARBA" id="ARBA00022553"/>
    </source>
</evidence>
<dbReference type="PROSITE" id="PS50901">
    <property type="entry name" value="FTSK"/>
    <property type="match status" value="1"/>
</dbReference>
<dbReference type="Gene3D" id="2.60.200.20">
    <property type="match status" value="1"/>
</dbReference>
<keyword evidence="2" id="KW-0067">ATP-binding</keyword>
<protein>
    <submittedName>
        <fullName evidence="6">Inner membrane component of T3SS domain-containing protein</fullName>
    </submittedName>
</protein>
<evidence type="ECO:0000256" key="2">
    <source>
        <dbReference type="PROSITE-ProRule" id="PRU00289"/>
    </source>
</evidence>
<dbReference type="GO" id="GO:0005524">
    <property type="term" value="F:ATP binding"/>
    <property type="evidence" value="ECO:0007669"/>
    <property type="project" value="UniProtKB-UniRule"/>
</dbReference>
<feature type="binding site" evidence="2">
    <location>
        <begin position="715"/>
        <end position="722"/>
    </location>
    <ligand>
        <name>ATP</name>
        <dbReference type="ChEBI" id="CHEBI:30616"/>
    </ligand>
</feature>
<dbReference type="InterPro" id="IPR027417">
    <property type="entry name" value="P-loop_NTPase"/>
</dbReference>
<dbReference type="InterPro" id="IPR050923">
    <property type="entry name" value="Cell_Proc_Reg/RNA_Proc"/>
</dbReference>